<dbReference type="PROSITE" id="PS50977">
    <property type="entry name" value="HTH_TETR_2"/>
    <property type="match status" value="1"/>
</dbReference>
<dbReference type="EMBL" id="FORY01000002">
    <property type="protein sequence ID" value="SFJ18063.1"/>
    <property type="molecule type" value="Genomic_DNA"/>
</dbReference>
<dbReference type="PANTHER" id="PTHR30055">
    <property type="entry name" value="HTH-TYPE TRANSCRIPTIONAL REGULATOR RUTR"/>
    <property type="match status" value="1"/>
</dbReference>
<dbReference type="GeneID" id="98664053"/>
<evidence type="ECO:0000259" key="6">
    <source>
        <dbReference type="PROSITE" id="PS50977"/>
    </source>
</evidence>
<dbReference type="AlphaFoldDB" id="A0A1I3P995"/>
<evidence type="ECO:0000256" key="5">
    <source>
        <dbReference type="SAM" id="MobiDB-lite"/>
    </source>
</evidence>
<keyword evidence="2 4" id="KW-0238">DNA-binding</keyword>
<dbReference type="FunFam" id="1.10.10.60:FF:000141">
    <property type="entry name" value="TetR family transcriptional regulator"/>
    <property type="match status" value="1"/>
</dbReference>
<dbReference type="GO" id="GO:0000976">
    <property type="term" value="F:transcription cis-regulatory region binding"/>
    <property type="evidence" value="ECO:0007669"/>
    <property type="project" value="TreeGrafter"/>
</dbReference>
<accession>A0A1I3P995</accession>
<feature type="region of interest" description="Disordered" evidence="5">
    <location>
        <begin position="1"/>
        <end position="24"/>
    </location>
</feature>
<dbReference type="RefSeq" id="WP_066606291.1">
    <property type="nucleotide sequence ID" value="NZ_FORY01000002.1"/>
</dbReference>
<evidence type="ECO:0000256" key="2">
    <source>
        <dbReference type="ARBA" id="ARBA00023125"/>
    </source>
</evidence>
<dbReference type="InterPro" id="IPR001647">
    <property type="entry name" value="HTH_TetR"/>
</dbReference>
<sequence>MAKIQAEQPEDCGPARRRGRPVQMDHDAREAAILDAAHELMMEQGFDRVTMAGIARRAGMSKRTLYEYFDGQEALLGQVIARLSASFFRPLPAEDADKPLAERLRFLLTFNKPHGTDQQKREFLRTIIARAQTYPTLARELVQNGHERIIGYVLVELRREIAEGRLCLTEDRAALAAKILVSMVFEDPVPCLLDAGHPEVTPEQLAERRDLAISLFLNGCSV</sequence>
<dbReference type="InterPro" id="IPR009057">
    <property type="entry name" value="Homeodomain-like_sf"/>
</dbReference>
<dbReference type="Pfam" id="PF14246">
    <property type="entry name" value="TetR_C_7"/>
    <property type="match status" value="1"/>
</dbReference>
<evidence type="ECO:0000256" key="1">
    <source>
        <dbReference type="ARBA" id="ARBA00023015"/>
    </source>
</evidence>
<dbReference type="STRING" id="576117.SAMN04488138_102249"/>
<evidence type="ECO:0000313" key="8">
    <source>
        <dbReference type="Proteomes" id="UP000183299"/>
    </source>
</evidence>
<dbReference type="Gene3D" id="1.10.357.10">
    <property type="entry name" value="Tetracycline Repressor, domain 2"/>
    <property type="match status" value="1"/>
</dbReference>
<evidence type="ECO:0000256" key="3">
    <source>
        <dbReference type="ARBA" id="ARBA00023163"/>
    </source>
</evidence>
<dbReference type="OrthoDB" id="9816431at2"/>
<dbReference type="SUPFAM" id="SSF46689">
    <property type="entry name" value="Homeodomain-like"/>
    <property type="match status" value="1"/>
</dbReference>
<evidence type="ECO:0000313" key="7">
    <source>
        <dbReference type="EMBL" id="SFJ18063.1"/>
    </source>
</evidence>
<gene>
    <name evidence="7" type="ORF">SAMN04488138_102249</name>
</gene>
<evidence type="ECO:0000256" key="4">
    <source>
        <dbReference type="PROSITE-ProRule" id="PRU00335"/>
    </source>
</evidence>
<dbReference type="PRINTS" id="PR00455">
    <property type="entry name" value="HTHTETR"/>
</dbReference>
<feature type="DNA-binding region" description="H-T-H motif" evidence="4">
    <location>
        <begin position="50"/>
        <end position="69"/>
    </location>
</feature>
<name>A0A1I3P995_9RHOB</name>
<keyword evidence="1" id="KW-0805">Transcription regulation</keyword>
<keyword evidence="3" id="KW-0804">Transcription</keyword>
<dbReference type="InterPro" id="IPR050109">
    <property type="entry name" value="HTH-type_TetR-like_transc_reg"/>
</dbReference>
<dbReference type="Pfam" id="PF00440">
    <property type="entry name" value="TetR_N"/>
    <property type="match status" value="1"/>
</dbReference>
<reference evidence="7 8" key="1">
    <citation type="submission" date="2016-10" db="EMBL/GenBank/DDBJ databases">
        <authorList>
            <person name="de Groot N.N."/>
        </authorList>
    </citation>
    <scope>NUCLEOTIDE SEQUENCE [LARGE SCALE GENOMIC DNA]</scope>
    <source>
        <strain evidence="7 8">CGMCC 1.8891</strain>
    </source>
</reference>
<dbReference type="InterPro" id="IPR039536">
    <property type="entry name" value="TetR_C_Proteobacteria"/>
</dbReference>
<proteinExistence type="predicted"/>
<dbReference type="PANTHER" id="PTHR30055:SF234">
    <property type="entry name" value="HTH-TYPE TRANSCRIPTIONAL REGULATOR BETI"/>
    <property type="match status" value="1"/>
</dbReference>
<protein>
    <submittedName>
        <fullName evidence="7">Transcriptional regulator, TetR family</fullName>
    </submittedName>
</protein>
<keyword evidence="8" id="KW-1185">Reference proteome</keyword>
<feature type="domain" description="HTH tetR-type" evidence="6">
    <location>
        <begin position="27"/>
        <end position="87"/>
    </location>
</feature>
<dbReference type="GO" id="GO:0003700">
    <property type="term" value="F:DNA-binding transcription factor activity"/>
    <property type="evidence" value="ECO:0007669"/>
    <property type="project" value="TreeGrafter"/>
</dbReference>
<organism evidence="7 8">
    <name type="scientific">Celeribacter halophilus</name>
    <dbReference type="NCBI Taxonomy" id="576117"/>
    <lineage>
        <taxon>Bacteria</taxon>
        <taxon>Pseudomonadati</taxon>
        <taxon>Pseudomonadota</taxon>
        <taxon>Alphaproteobacteria</taxon>
        <taxon>Rhodobacterales</taxon>
        <taxon>Roseobacteraceae</taxon>
        <taxon>Celeribacter</taxon>
    </lineage>
</organism>
<dbReference type="Proteomes" id="UP000183299">
    <property type="component" value="Unassembled WGS sequence"/>
</dbReference>